<evidence type="ECO:0000256" key="1">
    <source>
        <dbReference type="ARBA" id="ARBA00022679"/>
    </source>
</evidence>
<dbReference type="CDD" id="cd00830">
    <property type="entry name" value="KAS_III"/>
    <property type="match status" value="1"/>
</dbReference>
<dbReference type="Pfam" id="PF08541">
    <property type="entry name" value="ACP_syn_III_C"/>
    <property type="match status" value="1"/>
</dbReference>
<dbReference type="InterPro" id="IPR016039">
    <property type="entry name" value="Thiolase-like"/>
</dbReference>
<dbReference type="Pfam" id="PF08545">
    <property type="entry name" value="ACP_syn_III"/>
    <property type="match status" value="1"/>
</dbReference>
<dbReference type="PANTHER" id="PTHR34069:SF2">
    <property type="entry name" value="BETA-KETOACYL-[ACYL-CARRIER-PROTEIN] SYNTHASE III"/>
    <property type="match status" value="1"/>
</dbReference>
<evidence type="ECO:0000313" key="6">
    <source>
        <dbReference type="Proteomes" id="UP000601361"/>
    </source>
</evidence>
<keyword evidence="2" id="KW-0012">Acyltransferase</keyword>
<dbReference type="PANTHER" id="PTHR34069">
    <property type="entry name" value="3-OXOACYL-[ACYL-CARRIER-PROTEIN] SYNTHASE 3"/>
    <property type="match status" value="1"/>
</dbReference>
<feature type="domain" description="Beta-ketoacyl-[acyl-carrier-protein] synthase III C-terminal" evidence="3">
    <location>
        <begin position="245"/>
        <end position="331"/>
    </location>
</feature>
<dbReference type="SUPFAM" id="SSF53901">
    <property type="entry name" value="Thiolase-like"/>
    <property type="match status" value="1"/>
</dbReference>
<evidence type="ECO:0000259" key="4">
    <source>
        <dbReference type="Pfam" id="PF08545"/>
    </source>
</evidence>
<evidence type="ECO:0000259" key="3">
    <source>
        <dbReference type="Pfam" id="PF08541"/>
    </source>
</evidence>
<dbReference type="InterPro" id="IPR013751">
    <property type="entry name" value="ACP_syn_III_N"/>
</dbReference>
<gene>
    <name evidence="5" type="primary">fabH</name>
    <name evidence="5" type="ORF">GCM10011378_21900</name>
</gene>
<name>A0ABQ1WWH6_9BACT</name>
<protein>
    <submittedName>
        <fullName evidence="5">3-oxoacyl-[acyl-carrier-protein] synthase 3</fullName>
    </submittedName>
</protein>
<evidence type="ECO:0000313" key="5">
    <source>
        <dbReference type="EMBL" id="GGG45280.1"/>
    </source>
</evidence>
<evidence type="ECO:0000256" key="2">
    <source>
        <dbReference type="ARBA" id="ARBA00023315"/>
    </source>
</evidence>
<keyword evidence="1" id="KW-0808">Transferase</keyword>
<dbReference type="Gene3D" id="3.40.47.10">
    <property type="match status" value="2"/>
</dbReference>
<proteinExistence type="predicted"/>
<sequence>MYLAALFLLCLTPAFLPVYIHQVAAYLPAEVITNDHFTRLNGLSHEWITERTGIRARRKAAAGENTNTMALEATRRVLTQTTAFPSGAVDLIVAGTYTPHDTIYTVAHAVQRELNVSDIPVVSISSACSSLLNAVEIVEGYFALGKASRALVVVSEHNTAYNNEQDTVAGHLWGDGAAALLLTKERLAPADLHVRSVLTGGAGNVGKADHAVTLKPVEKGIVMPHGKDVFLHACTYMTRVTQQIMERSNLSVSDITYLIPHQANLRITKNVLQQLGLSEDRAVSNIEELGNTGCAGAAIALADTWAQLQPGHKVVVTVFGGGYSYGAMLLER</sequence>
<dbReference type="InterPro" id="IPR013747">
    <property type="entry name" value="ACP_syn_III_C"/>
</dbReference>
<keyword evidence="6" id="KW-1185">Reference proteome</keyword>
<dbReference type="Proteomes" id="UP000601361">
    <property type="component" value="Unassembled WGS sequence"/>
</dbReference>
<comment type="caution">
    <text evidence="5">The sequence shown here is derived from an EMBL/GenBank/DDBJ whole genome shotgun (WGS) entry which is preliminary data.</text>
</comment>
<organism evidence="5 6">
    <name type="scientific">Hymenobacter glacieicola</name>
    <dbReference type="NCBI Taxonomy" id="1562124"/>
    <lineage>
        <taxon>Bacteria</taxon>
        <taxon>Pseudomonadati</taxon>
        <taxon>Bacteroidota</taxon>
        <taxon>Cytophagia</taxon>
        <taxon>Cytophagales</taxon>
        <taxon>Hymenobacteraceae</taxon>
        <taxon>Hymenobacter</taxon>
    </lineage>
</organism>
<accession>A0ABQ1WWH6</accession>
<dbReference type="EMBL" id="BMGS01000005">
    <property type="protein sequence ID" value="GGG45280.1"/>
    <property type="molecule type" value="Genomic_DNA"/>
</dbReference>
<reference evidence="6" key="1">
    <citation type="journal article" date="2019" name="Int. J. Syst. Evol. Microbiol.">
        <title>The Global Catalogue of Microorganisms (GCM) 10K type strain sequencing project: providing services to taxonomists for standard genome sequencing and annotation.</title>
        <authorList>
            <consortium name="The Broad Institute Genomics Platform"/>
            <consortium name="The Broad Institute Genome Sequencing Center for Infectious Disease"/>
            <person name="Wu L."/>
            <person name="Ma J."/>
        </authorList>
    </citation>
    <scope>NUCLEOTIDE SEQUENCE [LARGE SCALE GENOMIC DNA]</scope>
    <source>
        <strain evidence="6">CGMCC 1.12990</strain>
    </source>
</reference>
<feature type="domain" description="Beta-ketoacyl-[acyl-carrier-protein] synthase III N-terminal" evidence="4">
    <location>
        <begin position="124"/>
        <end position="185"/>
    </location>
</feature>